<dbReference type="RefSeq" id="XP_040759018.1">
    <property type="nucleotide sequence ID" value="XM_040910031.1"/>
</dbReference>
<organism evidence="1 2">
    <name type="scientific">Laetiporus sulphureus 93-53</name>
    <dbReference type="NCBI Taxonomy" id="1314785"/>
    <lineage>
        <taxon>Eukaryota</taxon>
        <taxon>Fungi</taxon>
        <taxon>Dikarya</taxon>
        <taxon>Basidiomycota</taxon>
        <taxon>Agaricomycotina</taxon>
        <taxon>Agaricomycetes</taxon>
        <taxon>Polyporales</taxon>
        <taxon>Laetiporus</taxon>
    </lineage>
</organism>
<protein>
    <submittedName>
        <fullName evidence="1">Uncharacterized protein</fullName>
    </submittedName>
</protein>
<gene>
    <name evidence="1" type="ORF">LAESUDRAFT_731361</name>
</gene>
<dbReference type="InParanoid" id="A0A165BLP2"/>
<sequence length="102" mass="11176">MHWIVFGCATSDCFNGFMHVCVTTWAIRSMTSLEGACRCQSRAHEDPLAVECADPFPPDPALSPPACLGSLAQHSSLSLTVSCGLRIAHYLQHLDLIELRVY</sequence>
<dbReference type="EMBL" id="KV427667">
    <property type="protein sequence ID" value="KZT01278.1"/>
    <property type="molecule type" value="Genomic_DNA"/>
</dbReference>
<keyword evidence="2" id="KW-1185">Reference proteome</keyword>
<accession>A0A165BLP2</accession>
<reference evidence="1 2" key="1">
    <citation type="journal article" date="2016" name="Mol. Biol. Evol.">
        <title>Comparative Genomics of Early-Diverging Mushroom-Forming Fungi Provides Insights into the Origins of Lignocellulose Decay Capabilities.</title>
        <authorList>
            <person name="Nagy L.G."/>
            <person name="Riley R."/>
            <person name="Tritt A."/>
            <person name="Adam C."/>
            <person name="Daum C."/>
            <person name="Floudas D."/>
            <person name="Sun H."/>
            <person name="Yadav J.S."/>
            <person name="Pangilinan J."/>
            <person name="Larsson K.H."/>
            <person name="Matsuura K."/>
            <person name="Barry K."/>
            <person name="Labutti K."/>
            <person name="Kuo R."/>
            <person name="Ohm R.A."/>
            <person name="Bhattacharya S.S."/>
            <person name="Shirouzu T."/>
            <person name="Yoshinaga Y."/>
            <person name="Martin F.M."/>
            <person name="Grigoriev I.V."/>
            <person name="Hibbett D.S."/>
        </authorList>
    </citation>
    <scope>NUCLEOTIDE SEQUENCE [LARGE SCALE GENOMIC DNA]</scope>
    <source>
        <strain evidence="1 2">93-53</strain>
    </source>
</reference>
<dbReference type="Proteomes" id="UP000076871">
    <property type="component" value="Unassembled WGS sequence"/>
</dbReference>
<evidence type="ECO:0000313" key="1">
    <source>
        <dbReference type="EMBL" id="KZT01278.1"/>
    </source>
</evidence>
<dbReference type="GeneID" id="63827060"/>
<proteinExistence type="predicted"/>
<name>A0A165BLP2_9APHY</name>
<evidence type="ECO:0000313" key="2">
    <source>
        <dbReference type="Proteomes" id="UP000076871"/>
    </source>
</evidence>
<dbReference type="AlphaFoldDB" id="A0A165BLP2"/>